<dbReference type="GO" id="GO:0004111">
    <property type="term" value="F:creatine kinase activity"/>
    <property type="evidence" value="ECO:0007669"/>
    <property type="project" value="InterPro"/>
</dbReference>
<dbReference type="CDD" id="cd07931">
    <property type="entry name" value="eukaryotic_phosphagen_kinases"/>
    <property type="match status" value="1"/>
</dbReference>
<feature type="binding site" evidence="6">
    <location>
        <position position="264"/>
    </location>
    <ligand>
        <name>ATP</name>
        <dbReference type="ChEBI" id="CHEBI:30616"/>
    </ligand>
</feature>
<evidence type="ECO:0000256" key="1">
    <source>
        <dbReference type="ARBA" id="ARBA00006798"/>
    </source>
</evidence>
<proteinExistence type="inferred from homology"/>
<dbReference type="InterPro" id="IPR022413">
    <property type="entry name" value="ATP-guanido_PTrfase_N"/>
</dbReference>
<evidence type="ECO:0000256" key="3">
    <source>
        <dbReference type="ARBA" id="ARBA00022741"/>
    </source>
</evidence>
<dbReference type="PROSITE" id="PS51510">
    <property type="entry name" value="PHOSPHAGEN_KINASE_C"/>
    <property type="match status" value="1"/>
</dbReference>
<dbReference type="EMBL" id="CP032125">
    <property type="protein sequence ID" value="AXX97097.1"/>
    <property type="molecule type" value="Genomic_DNA"/>
</dbReference>
<feature type="binding site" evidence="6">
    <location>
        <begin position="316"/>
        <end position="320"/>
    </location>
    <ligand>
        <name>ATP</name>
        <dbReference type="ChEBI" id="CHEBI:30616"/>
    </ligand>
</feature>
<dbReference type="InterPro" id="IPR036802">
    <property type="entry name" value="ATP-guanido_PTrfase_N_sf"/>
</dbReference>
<dbReference type="InterPro" id="IPR014746">
    <property type="entry name" value="Gln_synth/guanido_kin_cat_dom"/>
</dbReference>
<dbReference type="AlphaFoldDB" id="A0A347UE19"/>
<accession>A0A347UE19</accession>
<dbReference type="PANTHER" id="PTHR11547">
    <property type="entry name" value="ARGININE OR CREATINE KINASE"/>
    <property type="match status" value="1"/>
</dbReference>
<gene>
    <name evidence="9" type="ORF">BAR1_03620</name>
</gene>
<evidence type="ECO:0000256" key="6">
    <source>
        <dbReference type="PROSITE-ProRule" id="PRU00843"/>
    </source>
</evidence>
<feature type="domain" description="Phosphagen kinase C-terminal" evidence="8">
    <location>
        <begin position="145"/>
        <end position="396"/>
    </location>
</feature>
<dbReference type="Pfam" id="PF02807">
    <property type="entry name" value="ATP-gua_PtransN"/>
    <property type="match status" value="1"/>
</dbReference>
<dbReference type="GO" id="GO:0046314">
    <property type="term" value="P:phosphocreatine biosynthetic process"/>
    <property type="evidence" value="ECO:0007669"/>
    <property type="project" value="InterPro"/>
</dbReference>
<dbReference type="SUPFAM" id="SSF48034">
    <property type="entry name" value="Guanido kinase N-terminal domain"/>
    <property type="match status" value="1"/>
</dbReference>
<keyword evidence="5 6" id="KW-0067">ATP-binding</keyword>
<evidence type="ECO:0000313" key="10">
    <source>
        <dbReference type="Proteomes" id="UP000261704"/>
    </source>
</evidence>
<dbReference type="GO" id="GO:0005524">
    <property type="term" value="F:ATP binding"/>
    <property type="evidence" value="ECO:0007669"/>
    <property type="project" value="UniProtKB-UniRule"/>
</dbReference>
<dbReference type="OrthoDB" id="9791353at2"/>
<evidence type="ECO:0000256" key="4">
    <source>
        <dbReference type="ARBA" id="ARBA00022777"/>
    </source>
</evidence>
<comment type="similarity">
    <text evidence="1 6">Belongs to the ATP:guanido phosphotransferase family.</text>
</comment>
<evidence type="ECO:0000313" key="9">
    <source>
        <dbReference type="EMBL" id="AXX97097.1"/>
    </source>
</evidence>
<feature type="domain" description="Phosphagen kinase N-terminal" evidence="7">
    <location>
        <begin position="33"/>
        <end position="115"/>
    </location>
</feature>
<feature type="binding site" evidence="6">
    <location>
        <begin position="148"/>
        <end position="152"/>
    </location>
    <ligand>
        <name>ATP</name>
        <dbReference type="ChEBI" id="CHEBI:30616"/>
    </ligand>
</feature>
<name>A0A347UE19_9RHOB</name>
<dbReference type="Pfam" id="PF00217">
    <property type="entry name" value="ATP-gua_Ptrans"/>
    <property type="match status" value="1"/>
</dbReference>
<dbReference type="PANTHER" id="PTHR11547:SF64">
    <property type="entry name" value="CHROMOSOME UNDETERMINED SCAFFOLD_51, WHOLE GENOME SHOTGUN SEQUENCE"/>
    <property type="match status" value="1"/>
</dbReference>
<keyword evidence="3 6" id="KW-0547">Nucleotide-binding</keyword>
<organism evidence="9 10">
    <name type="scientific">Profundibacter amoris</name>
    <dbReference type="NCBI Taxonomy" id="2171755"/>
    <lineage>
        <taxon>Bacteria</taxon>
        <taxon>Pseudomonadati</taxon>
        <taxon>Pseudomonadota</taxon>
        <taxon>Alphaproteobacteria</taxon>
        <taxon>Rhodobacterales</taxon>
        <taxon>Paracoccaceae</taxon>
        <taxon>Profundibacter</taxon>
    </lineage>
</organism>
<keyword evidence="2 6" id="KW-0808">Transferase</keyword>
<dbReference type="Proteomes" id="UP000261704">
    <property type="component" value="Chromosome"/>
</dbReference>
<reference evidence="9 10" key="1">
    <citation type="submission" date="2018-09" db="EMBL/GenBank/DDBJ databases">
        <title>Profundibacter amoris BAR1 gen. nov., sp. nov., a new member of the Roseobacter clade isolated at Lokis Castle Vent Field on the Arctic Mid-Oceanic Ridge.</title>
        <authorList>
            <person name="Le Moine Bauer S."/>
            <person name="Sjoeberg A.G."/>
            <person name="L'Haridon S."/>
            <person name="Stokke R."/>
            <person name="Roalkvam I."/>
            <person name="Steen I.H."/>
            <person name="Dahle H."/>
        </authorList>
    </citation>
    <scope>NUCLEOTIDE SEQUENCE [LARGE SCALE GENOMIC DNA]</scope>
    <source>
        <strain evidence="9 10">BAR1</strain>
    </source>
</reference>
<dbReference type="SUPFAM" id="SSF55931">
    <property type="entry name" value="Glutamine synthetase/guanido kinase"/>
    <property type="match status" value="1"/>
</dbReference>
<evidence type="ECO:0000259" key="8">
    <source>
        <dbReference type="PROSITE" id="PS51510"/>
    </source>
</evidence>
<dbReference type="InterPro" id="IPR000749">
    <property type="entry name" value="ATP-guanido_PTrfase"/>
</dbReference>
<feature type="binding site" evidence="6">
    <location>
        <position position="218"/>
    </location>
    <ligand>
        <name>ATP</name>
        <dbReference type="ChEBI" id="CHEBI:30616"/>
    </ligand>
</feature>
<keyword evidence="4 6" id="KW-0418">Kinase</keyword>
<sequence length="396" mass="42847">MQRCNAPSRGEGRARPGAAVPRCRVMIRTKDKTMKQDPIAQIAQIRQSHPNNLMARHFDMAYFRALEPALQQRLLKIIASGIANPDSSMGAYAMDAQDYADFAPFFDALIHDFHGIPDDTPIAQPHDWNTTQAACDLGGIDPALKDVSMRVRVARNAASFPLPGAMNRDQRVAFESLAADAFAKLAENPAFGGEYLSITPGSPHEISADEYDRRVAAHQMFKDMSNDRFLNVAGISGDWPYGRGMYVSEDQDFLVWVGEEDHLRIMAMQKGGNLNALFDRLHAGLTVLEGLLPEFAMSGKYGAIASCPTNLGAGMRASLHMKLPKVTQGGTDLSAITDAAKGLGLAVRGAGGEHSDAGADGLVDISPSARLGVSEMQIMRRLYDGAAKLWAMEKAA</sequence>
<dbReference type="Gene3D" id="3.30.590.10">
    <property type="entry name" value="Glutamine synthetase/guanido kinase, catalytic domain"/>
    <property type="match status" value="1"/>
</dbReference>
<keyword evidence="10" id="KW-1185">Reference proteome</keyword>
<dbReference type="InterPro" id="IPR022414">
    <property type="entry name" value="ATP-guanido_PTrfase_cat"/>
</dbReference>
<evidence type="ECO:0000256" key="5">
    <source>
        <dbReference type="ARBA" id="ARBA00022840"/>
    </source>
</evidence>
<dbReference type="KEGG" id="pamo:BAR1_03620"/>
<dbReference type="Gene3D" id="1.10.135.10">
    <property type="entry name" value="ATP:guanido phosphotransferase, N-terminal domain"/>
    <property type="match status" value="1"/>
</dbReference>
<dbReference type="PROSITE" id="PS51509">
    <property type="entry name" value="PHOSPHAGEN_KINASE_N"/>
    <property type="match status" value="1"/>
</dbReference>
<protein>
    <submittedName>
        <fullName evidence="9">Arginine kinase</fullName>
    </submittedName>
</protein>
<evidence type="ECO:0000259" key="7">
    <source>
        <dbReference type="PROSITE" id="PS51509"/>
    </source>
</evidence>
<evidence type="ECO:0000256" key="2">
    <source>
        <dbReference type="ARBA" id="ARBA00022679"/>
    </source>
</evidence>
<feature type="binding site" evidence="6">
    <location>
        <begin position="348"/>
        <end position="353"/>
    </location>
    <ligand>
        <name>ATP</name>
        <dbReference type="ChEBI" id="CHEBI:30616"/>
    </ligand>
</feature>
<dbReference type="GO" id="GO:0005615">
    <property type="term" value="C:extracellular space"/>
    <property type="evidence" value="ECO:0007669"/>
    <property type="project" value="TreeGrafter"/>
</dbReference>